<dbReference type="GO" id="GO:0005737">
    <property type="term" value="C:cytoplasm"/>
    <property type="evidence" value="ECO:0007669"/>
    <property type="project" value="TreeGrafter"/>
</dbReference>
<dbReference type="Pfam" id="PF21940">
    <property type="entry name" value="Pfc11_Rna14-15-ID"/>
    <property type="match status" value="1"/>
</dbReference>
<gene>
    <name evidence="3" type="ORF">RI543_004258</name>
</gene>
<dbReference type="SUPFAM" id="SSF48464">
    <property type="entry name" value="ENTH/VHS domain"/>
    <property type="match status" value="1"/>
</dbReference>
<dbReference type="InterPro" id="IPR054127">
    <property type="entry name" value="Pcf11_C"/>
</dbReference>
<dbReference type="EMBL" id="JAWIZZ010000053">
    <property type="protein sequence ID" value="KAK5778590.1"/>
    <property type="molecule type" value="Genomic_DNA"/>
</dbReference>
<protein>
    <recommendedName>
        <fullName evidence="2">CID domain-containing protein</fullName>
    </recommendedName>
</protein>
<dbReference type="GO" id="GO:0000993">
    <property type="term" value="F:RNA polymerase II complex binding"/>
    <property type="evidence" value="ECO:0007669"/>
    <property type="project" value="InterPro"/>
</dbReference>
<dbReference type="InterPro" id="IPR045154">
    <property type="entry name" value="PCF11-like"/>
</dbReference>
<dbReference type="InterPro" id="IPR047415">
    <property type="entry name" value="Pcf11_CID"/>
</dbReference>
<dbReference type="InterPro" id="IPR006569">
    <property type="entry name" value="CID_dom"/>
</dbReference>
<feature type="region of interest" description="Disordered" evidence="1">
    <location>
        <begin position="562"/>
        <end position="606"/>
    </location>
</feature>
<reference evidence="4" key="1">
    <citation type="submission" date="2023-07" db="EMBL/GenBank/DDBJ databases">
        <title>A draft genome of Kazachstania heterogenica Y-27499.</title>
        <authorList>
            <person name="Donic C."/>
            <person name="Kralova J.S."/>
            <person name="Fidel L."/>
            <person name="Ben-Dor S."/>
            <person name="Jung S."/>
        </authorList>
    </citation>
    <scope>NUCLEOTIDE SEQUENCE [LARGE SCALE GENOMIC DNA]</scope>
    <source>
        <strain evidence="4">Y27499</strain>
    </source>
</reference>
<dbReference type="FunFam" id="1.25.40.90:FF:000016">
    <property type="entry name" value="mRNA cleavage factor complex component Pcf11"/>
    <property type="match status" value="1"/>
</dbReference>
<dbReference type="Pfam" id="PF21936">
    <property type="entry name" value="Pcf11_C"/>
    <property type="match status" value="1"/>
</dbReference>
<dbReference type="PANTHER" id="PTHR15921:SF3">
    <property type="entry name" value="PRE-MRNA CLEAVAGE COMPLEX 2 PROTEIN PCF11"/>
    <property type="match status" value="1"/>
</dbReference>
<dbReference type="AlphaFoldDB" id="A0AAN8A7W2"/>
<sequence length="678" mass="77355">MDGETEAVVKQFDFVLKELTFNSRPIITTLTKMAEENISCAKYFVEILENRIDKCVPSQKLFAFYALDSICKNAGSPYTIFFSKNLFKLYKKTYLIVNNQVRTKLISLFKSWLQPTKATGEPVFDKTTLNVIENFLVKASALHQKNLESMLPTPTIPLLFKEIDKLTALSNERIKDLKDNNNVNSEDYNKLLAKLEVLKQLRLVLAKEKLSGNALKQVQLQLKQVFAQDQQYLQEKHRIQQQQQLHQQQQGAEREQSQSFISNENYSFNTTSNIAGASHSGTSIIPLFNNNKNSDRISNLNKDLNLQNSSESSTTFSTLFGPNSLSTTASSLNYGISSGLNFTQPNSNNTNNVTDFLELGKQSKLNKLQNLYDSLSKENLLYIPSKNSIVTLFDKLNSIRNVDGSDSINSDIEKLSQKLPSISTLLNILNDFHALMIVNNINLDNAPKLQLTQENILSNETSKIVMDNFIHLIYRGKPNKCSTCGKRYGNTPHEKMLQCYHLDWHFRINRRLKGTSYNADDNNSTTFVATQRNIQSRNWYIPDLQWVGFKDDEIVSTRFNNDSKSTTDIGEENRKRNFGEDTVGGKRKKRSEENMSSPQKIGGNINSAEDTMDLSADLHEHYVIVPETMVDNSYKCSICQEKVTSIYDDDIGEWIWKNTIQVDGKYYHATCYKETKNI</sequence>
<feature type="compositionally biased region" description="Polar residues" evidence="1">
    <location>
        <begin position="594"/>
        <end position="606"/>
    </location>
</feature>
<evidence type="ECO:0000256" key="1">
    <source>
        <dbReference type="SAM" id="MobiDB-lite"/>
    </source>
</evidence>
<dbReference type="Pfam" id="PF04818">
    <property type="entry name" value="CID"/>
    <property type="match status" value="1"/>
</dbReference>
<dbReference type="InterPro" id="IPR054128">
    <property type="entry name" value="Pfc11_Rna14/15-ID"/>
</dbReference>
<evidence type="ECO:0000313" key="3">
    <source>
        <dbReference type="EMBL" id="KAK5778590.1"/>
    </source>
</evidence>
<accession>A0AAN8A7W2</accession>
<dbReference type="GO" id="GO:0005849">
    <property type="term" value="C:mRNA cleavage factor complex"/>
    <property type="evidence" value="ECO:0007669"/>
    <property type="project" value="InterPro"/>
</dbReference>
<dbReference type="InterPro" id="IPR021605">
    <property type="entry name" value="Pcf11_Clp1-ID"/>
</dbReference>
<name>A0AAN8A7W2_9SACH</name>
<evidence type="ECO:0000259" key="2">
    <source>
        <dbReference type="PROSITE" id="PS51391"/>
    </source>
</evidence>
<dbReference type="PROSITE" id="PS51391">
    <property type="entry name" value="CID"/>
    <property type="match status" value="1"/>
</dbReference>
<comment type="caution">
    <text evidence="3">The sequence shown here is derived from an EMBL/GenBank/DDBJ whole genome shotgun (WGS) entry which is preliminary data.</text>
</comment>
<dbReference type="Proteomes" id="UP001306508">
    <property type="component" value="Unassembled WGS sequence"/>
</dbReference>
<evidence type="ECO:0000313" key="4">
    <source>
        <dbReference type="Proteomes" id="UP001306508"/>
    </source>
</evidence>
<organism evidence="3 4">
    <name type="scientific">Arxiozyma heterogenica</name>
    <dbReference type="NCBI Taxonomy" id="278026"/>
    <lineage>
        <taxon>Eukaryota</taxon>
        <taxon>Fungi</taxon>
        <taxon>Dikarya</taxon>
        <taxon>Ascomycota</taxon>
        <taxon>Saccharomycotina</taxon>
        <taxon>Saccharomycetes</taxon>
        <taxon>Saccharomycetales</taxon>
        <taxon>Saccharomycetaceae</taxon>
        <taxon>Arxiozyma</taxon>
    </lineage>
</organism>
<dbReference type="InterPro" id="IPR008942">
    <property type="entry name" value="ENTH_VHS"/>
</dbReference>
<proteinExistence type="predicted"/>
<dbReference type="GO" id="GO:0006369">
    <property type="term" value="P:termination of RNA polymerase II transcription"/>
    <property type="evidence" value="ECO:0007669"/>
    <property type="project" value="InterPro"/>
</dbReference>
<feature type="domain" description="CID" evidence="2">
    <location>
        <begin position="4"/>
        <end position="140"/>
    </location>
</feature>
<dbReference type="CDD" id="cd16982">
    <property type="entry name" value="CID_Pcf11"/>
    <property type="match status" value="1"/>
</dbReference>
<dbReference type="SMART" id="SM00582">
    <property type="entry name" value="RPR"/>
    <property type="match status" value="1"/>
</dbReference>
<dbReference type="Pfam" id="PF11526">
    <property type="entry name" value="Pfc11_Clp1_ID"/>
    <property type="match status" value="1"/>
</dbReference>
<dbReference type="Gene3D" id="1.25.40.90">
    <property type="match status" value="1"/>
</dbReference>
<dbReference type="GO" id="GO:0031124">
    <property type="term" value="P:mRNA 3'-end processing"/>
    <property type="evidence" value="ECO:0007669"/>
    <property type="project" value="InterPro"/>
</dbReference>
<dbReference type="PANTHER" id="PTHR15921">
    <property type="entry name" value="PRE-MRNA CLEAVAGE COMPLEX II"/>
    <property type="match status" value="1"/>
</dbReference>
<keyword evidence="4" id="KW-1185">Reference proteome</keyword>
<dbReference type="GO" id="GO:0003729">
    <property type="term" value="F:mRNA binding"/>
    <property type="evidence" value="ECO:0007669"/>
    <property type="project" value="InterPro"/>
</dbReference>